<dbReference type="KEGG" id="bmeg:BG04_1205"/>
<dbReference type="InterPro" id="IPR003710">
    <property type="entry name" value="ApbA"/>
</dbReference>
<dbReference type="EMBL" id="CP009920">
    <property type="protein sequence ID" value="AJI25178.1"/>
    <property type="molecule type" value="Genomic_DNA"/>
</dbReference>
<feature type="domain" description="Ketopantoate reductase C-terminal" evidence="13">
    <location>
        <begin position="171"/>
        <end position="288"/>
    </location>
</feature>
<evidence type="ECO:0000259" key="12">
    <source>
        <dbReference type="Pfam" id="PF02558"/>
    </source>
</evidence>
<comment type="function">
    <text evidence="1 11">Catalyzes the NADPH-dependent reduction of ketopantoate into pantoic acid.</text>
</comment>
<organism evidence="14 15">
    <name type="scientific">Priestia megaterium (strain ATCC 14581 / DSM 32 / CCUG 1817 / JCM 2506 / NBRC 15308 / NCIMB 9376 / NCTC 10342 / NRRL B-14308 / VKM B-512 / Ford 19)</name>
    <name type="common">Bacillus megaterium</name>
    <dbReference type="NCBI Taxonomy" id="1348623"/>
    <lineage>
        <taxon>Bacteria</taxon>
        <taxon>Bacillati</taxon>
        <taxon>Bacillota</taxon>
        <taxon>Bacilli</taxon>
        <taxon>Bacillales</taxon>
        <taxon>Bacillaceae</taxon>
        <taxon>Priestia</taxon>
    </lineage>
</organism>
<dbReference type="Gene3D" id="1.10.1040.10">
    <property type="entry name" value="N-(1-d-carboxylethyl)-l-norvaline Dehydrogenase, domain 2"/>
    <property type="match status" value="1"/>
</dbReference>
<evidence type="ECO:0000256" key="11">
    <source>
        <dbReference type="RuleBase" id="RU362068"/>
    </source>
</evidence>
<evidence type="ECO:0000313" key="14">
    <source>
        <dbReference type="EMBL" id="AJI25178.1"/>
    </source>
</evidence>
<comment type="similarity">
    <text evidence="3 11">Belongs to the ketopantoate reductase family.</text>
</comment>
<dbReference type="GO" id="GO:0005737">
    <property type="term" value="C:cytoplasm"/>
    <property type="evidence" value="ECO:0007669"/>
    <property type="project" value="TreeGrafter"/>
</dbReference>
<dbReference type="GO" id="GO:0015940">
    <property type="term" value="P:pantothenate biosynthetic process"/>
    <property type="evidence" value="ECO:0007669"/>
    <property type="project" value="UniProtKB-UniPathway"/>
</dbReference>
<dbReference type="GO" id="GO:0008677">
    <property type="term" value="F:2-dehydropantoate 2-reductase activity"/>
    <property type="evidence" value="ECO:0007669"/>
    <property type="project" value="UniProtKB-EC"/>
</dbReference>
<dbReference type="InterPro" id="IPR008927">
    <property type="entry name" value="6-PGluconate_DH-like_C_sf"/>
</dbReference>
<dbReference type="HOGENOM" id="CLU_031468_0_1_9"/>
<evidence type="ECO:0000313" key="15">
    <source>
        <dbReference type="Proteomes" id="UP000031829"/>
    </source>
</evidence>
<accession>A0A0B6AWV4</accession>
<dbReference type="Gene3D" id="3.40.50.720">
    <property type="entry name" value="NAD(P)-binding Rossmann-like Domain"/>
    <property type="match status" value="1"/>
</dbReference>
<dbReference type="InterPro" id="IPR013328">
    <property type="entry name" value="6PGD_dom2"/>
</dbReference>
<evidence type="ECO:0000259" key="13">
    <source>
        <dbReference type="Pfam" id="PF08546"/>
    </source>
</evidence>
<dbReference type="InterPro" id="IPR013332">
    <property type="entry name" value="KPR_N"/>
</dbReference>
<evidence type="ECO:0000256" key="10">
    <source>
        <dbReference type="ARBA" id="ARBA00048793"/>
    </source>
</evidence>
<dbReference type="NCBIfam" id="TIGR00745">
    <property type="entry name" value="apbA_panE"/>
    <property type="match status" value="1"/>
</dbReference>
<dbReference type="SUPFAM" id="SSF48179">
    <property type="entry name" value="6-phosphogluconate dehydrogenase C-terminal domain-like"/>
    <property type="match status" value="1"/>
</dbReference>
<dbReference type="InterPro" id="IPR013752">
    <property type="entry name" value="KPA_reductase"/>
</dbReference>
<evidence type="ECO:0000256" key="3">
    <source>
        <dbReference type="ARBA" id="ARBA00007870"/>
    </source>
</evidence>
<dbReference type="GeneID" id="93644681"/>
<protein>
    <recommendedName>
        <fullName evidence="5 11">2-dehydropantoate 2-reductase</fullName>
        <ecNumber evidence="4 11">1.1.1.169</ecNumber>
    </recommendedName>
    <alternativeName>
        <fullName evidence="9 11">Ketopantoate reductase</fullName>
    </alternativeName>
</protein>
<dbReference type="InterPro" id="IPR050838">
    <property type="entry name" value="Ketopantoate_reductase"/>
</dbReference>
<dbReference type="UniPathway" id="UPA00028">
    <property type="reaction ID" value="UER00004"/>
</dbReference>
<evidence type="ECO:0000256" key="5">
    <source>
        <dbReference type="ARBA" id="ARBA00019465"/>
    </source>
</evidence>
<dbReference type="Pfam" id="PF02558">
    <property type="entry name" value="ApbA"/>
    <property type="match status" value="1"/>
</dbReference>
<dbReference type="GO" id="GO:0050661">
    <property type="term" value="F:NADP binding"/>
    <property type="evidence" value="ECO:0007669"/>
    <property type="project" value="TreeGrafter"/>
</dbReference>
<feature type="domain" description="Ketopantoate reductase N-terminal" evidence="12">
    <location>
        <begin position="4"/>
        <end position="149"/>
    </location>
</feature>
<dbReference type="EC" id="1.1.1.169" evidence="4 11"/>
<dbReference type="SUPFAM" id="SSF51735">
    <property type="entry name" value="NAD(P)-binding Rossmann-fold domains"/>
    <property type="match status" value="1"/>
</dbReference>
<comment type="catalytic activity">
    <reaction evidence="10 11">
        <text>(R)-pantoate + NADP(+) = 2-dehydropantoate + NADPH + H(+)</text>
        <dbReference type="Rhea" id="RHEA:16233"/>
        <dbReference type="ChEBI" id="CHEBI:11561"/>
        <dbReference type="ChEBI" id="CHEBI:15378"/>
        <dbReference type="ChEBI" id="CHEBI:15980"/>
        <dbReference type="ChEBI" id="CHEBI:57783"/>
        <dbReference type="ChEBI" id="CHEBI:58349"/>
        <dbReference type="EC" id="1.1.1.169"/>
    </reaction>
</comment>
<evidence type="ECO:0000256" key="2">
    <source>
        <dbReference type="ARBA" id="ARBA00004994"/>
    </source>
</evidence>
<comment type="pathway">
    <text evidence="2 11">Cofactor biosynthesis; (R)-pantothenate biosynthesis; (R)-pantoate from 3-methyl-2-oxobutanoate: step 2/2.</text>
</comment>
<keyword evidence="8 11" id="KW-0560">Oxidoreductase</keyword>
<evidence type="ECO:0000256" key="4">
    <source>
        <dbReference type="ARBA" id="ARBA00013014"/>
    </source>
</evidence>
<dbReference type="PANTHER" id="PTHR43765">
    <property type="entry name" value="2-DEHYDROPANTOATE 2-REDUCTASE-RELATED"/>
    <property type="match status" value="1"/>
</dbReference>
<evidence type="ECO:0000256" key="7">
    <source>
        <dbReference type="ARBA" id="ARBA00022857"/>
    </source>
</evidence>
<dbReference type="InterPro" id="IPR036291">
    <property type="entry name" value="NAD(P)-bd_dom_sf"/>
</dbReference>
<dbReference type="NCBIfam" id="NF005093">
    <property type="entry name" value="PRK06522.2-4"/>
    <property type="match status" value="1"/>
</dbReference>
<sequence length="293" mass="33051">MKTIGIIGGGSLGLLFSAYLSDWYDVTLYTKTKTQAKCINENGITLHRQGEHHTKKVSAIPLEKNIKEADLIIVTVKQYHLKEIIPFIKTLTIHTPLLFIQNGMSHIEILKNLPQSTLYLGTVEHGAMRTDMDSVHHTGIGTTRIASYRGEMESILPIVNFPWVIETDWYGMLVKKLVVNALINPLTALYRVKNGQLIHNSYFYKTMRLLFEEIAAVLKLDSAFNYWENALGVCSRTSTNQSSMLKDIQEGRQTEIDAILGYIQTQAAEKRTSTPIVDFLYGSIKGIEEEKGD</sequence>
<evidence type="ECO:0000256" key="1">
    <source>
        <dbReference type="ARBA" id="ARBA00002919"/>
    </source>
</evidence>
<evidence type="ECO:0000256" key="6">
    <source>
        <dbReference type="ARBA" id="ARBA00022655"/>
    </source>
</evidence>
<keyword evidence="6 11" id="KW-0566">Pantothenate biosynthesis</keyword>
<evidence type="ECO:0000256" key="8">
    <source>
        <dbReference type="ARBA" id="ARBA00023002"/>
    </source>
</evidence>
<name>A0A0B6AWV4_PRIM2</name>
<dbReference type="AlphaFoldDB" id="A0A0B6AWV4"/>
<dbReference type="Proteomes" id="UP000031829">
    <property type="component" value="Chromosome"/>
</dbReference>
<keyword evidence="7 11" id="KW-0521">NADP</keyword>
<reference evidence="14 15" key="1">
    <citation type="journal article" date="2015" name="Genome Announc.">
        <title>Complete genome sequences for 35 biothreat assay-relevant bacillus species.</title>
        <authorList>
            <person name="Johnson S.L."/>
            <person name="Daligault H.E."/>
            <person name="Davenport K.W."/>
            <person name="Jaissle J."/>
            <person name="Frey K.G."/>
            <person name="Ladner J.T."/>
            <person name="Broomall S.M."/>
            <person name="Bishop-Lilly K.A."/>
            <person name="Bruce D.C."/>
            <person name="Gibbons H.S."/>
            <person name="Coyne S.R."/>
            <person name="Lo C.C."/>
            <person name="Meincke L."/>
            <person name="Munk A.C."/>
            <person name="Koroleva G.I."/>
            <person name="Rosenzweig C.N."/>
            <person name="Palacios G.F."/>
            <person name="Redden C.L."/>
            <person name="Minogue T.D."/>
            <person name="Chain P.S."/>
        </authorList>
    </citation>
    <scope>NUCLEOTIDE SEQUENCE [LARGE SCALE GENOMIC DNA]</scope>
    <source>
        <strain evidence="15">ATCC 14581 / DSM 32 / JCM 2506 / NBRC 15308 / NCIMB 9376 / NCTC 10342 / NRRL B-14308 / VKM B-512</strain>
    </source>
</reference>
<evidence type="ECO:0000256" key="9">
    <source>
        <dbReference type="ARBA" id="ARBA00032024"/>
    </source>
</evidence>
<gene>
    <name evidence="14" type="ORF">BG04_1205</name>
</gene>
<proteinExistence type="inferred from homology"/>
<dbReference type="RefSeq" id="WP_034649132.1">
    <property type="nucleotide sequence ID" value="NZ_BCVB01000001.1"/>
</dbReference>
<dbReference type="Pfam" id="PF08546">
    <property type="entry name" value="ApbA_C"/>
    <property type="match status" value="1"/>
</dbReference>
<dbReference type="PANTHER" id="PTHR43765:SF2">
    <property type="entry name" value="2-DEHYDROPANTOATE 2-REDUCTASE"/>
    <property type="match status" value="1"/>
</dbReference>